<evidence type="ECO:0000313" key="3">
    <source>
        <dbReference type="Proteomes" id="UP001191082"/>
    </source>
</evidence>
<dbReference type="Pfam" id="PF13672">
    <property type="entry name" value="PP2C_2"/>
    <property type="match status" value="1"/>
</dbReference>
<protein>
    <submittedName>
        <fullName evidence="2">Serine/threonine-protein phosphatase</fullName>
    </submittedName>
</protein>
<dbReference type="Proteomes" id="UP001191082">
    <property type="component" value="Unassembled WGS sequence"/>
</dbReference>
<dbReference type="SMART" id="SM00332">
    <property type="entry name" value="PP2Cc"/>
    <property type="match status" value="1"/>
</dbReference>
<dbReference type="SMART" id="SM00331">
    <property type="entry name" value="PP2C_SIG"/>
    <property type="match status" value="1"/>
</dbReference>
<comment type="caution">
    <text evidence="2">The sequence shown here is derived from an EMBL/GenBank/DDBJ whole genome shotgun (WGS) entry which is preliminary data.</text>
</comment>
<reference evidence="2 3" key="1">
    <citation type="submission" date="2019-05" db="EMBL/GenBank/DDBJ databases">
        <title>Marivita sp. nov. isolated from sea sediment.</title>
        <authorList>
            <person name="Kim W."/>
        </authorList>
    </citation>
    <scope>NUCLEOTIDE SEQUENCE [LARGE SCALE GENOMIC DNA]</scope>
    <source>
        <strain evidence="2 3">CAU 1492</strain>
    </source>
</reference>
<gene>
    <name evidence="2" type="ORF">FGK64_14555</name>
</gene>
<sequence length="313" mass="33209">MPVCAGMLAEGLSLRVEAATVIDQGRRDAQEDAVVADFGRDGTAGFAVLADGMGGHAAGDVASALVLHRVRDYLGTAFSGPDAPRADMAALLQLAMDEANADIADHAYCHPETQGMGATLLVPVIRDGALYWVSVGDSPLFLMREDRLYRLNRAHTLAARLDAMVRDGTMDAAAAQATPDRDALTSVLIGAPIPEVDLRATPFALCPGDIVLAASDGLEFLDDAQIATVLNRYRDAPSHQIAAQLMQAVHDLDDPDQDNTALCVIKVSGPQPAPRMPRAATAQPARRKTTLFMRVQGNDRRVAFGTTSAREGK</sequence>
<dbReference type="SUPFAM" id="SSF81606">
    <property type="entry name" value="PP2C-like"/>
    <property type="match status" value="1"/>
</dbReference>
<dbReference type="InterPro" id="IPR036457">
    <property type="entry name" value="PPM-type-like_dom_sf"/>
</dbReference>
<evidence type="ECO:0000313" key="2">
    <source>
        <dbReference type="EMBL" id="TMV11498.1"/>
    </source>
</evidence>
<accession>A0ABY2X6T2</accession>
<dbReference type="Gene3D" id="3.60.40.10">
    <property type="entry name" value="PPM-type phosphatase domain"/>
    <property type="match status" value="1"/>
</dbReference>
<dbReference type="CDD" id="cd00143">
    <property type="entry name" value="PP2Cc"/>
    <property type="match status" value="1"/>
</dbReference>
<dbReference type="EMBL" id="VCPC01000003">
    <property type="protein sequence ID" value="TMV11498.1"/>
    <property type="molecule type" value="Genomic_DNA"/>
</dbReference>
<feature type="domain" description="PPM-type phosphatase" evidence="1">
    <location>
        <begin position="15"/>
        <end position="267"/>
    </location>
</feature>
<organism evidence="2 3">
    <name type="scientific">Arenibacterium halophilum</name>
    <dbReference type="NCBI Taxonomy" id="2583821"/>
    <lineage>
        <taxon>Bacteria</taxon>
        <taxon>Pseudomonadati</taxon>
        <taxon>Pseudomonadota</taxon>
        <taxon>Alphaproteobacteria</taxon>
        <taxon>Rhodobacterales</taxon>
        <taxon>Paracoccaceae</taxon>
        <taxon>Arenibacterium</taxon>
    </lineage>
</organism>
<evidence type="ECO:0000259" key="1">
    <source>
        <dbReference type="PROSITE" id="PS51746"/>
    </source>
</evidence>
<proteinExistence type="predicted"/>
<name>A0ABY2X6T2_9RHOB</name>
<keyword evidence="3" id="KW-1185">Reference proteome</keyword>
<dbReference type="PROSITE" id="PS51746">
    <property type="entry name" value="PPM_2"/>
    <property type="match status" value="1"/>
</dbReference>
<dbReference type="InterPro" id="IPR001932">
    <property type="entry name" value="PPM-type_phosphatase-like_dom"/>
</dbReference>